<dbReference type="Gene3D" id="3.40.50.300">
    <property type="entry name" value="P-loop containing nucleotide triphosphate hydrolases"/>
    <property type="match status" value="1"/>
</dbReference>
<dbReference type="InterPro" id="IPR027417">
    <property type="entry name" value="P-loop_NTPase"/>
</dbReference>
<evidence type="ECO:0000313" key="2">
    <source>
        <dbReference type="Proteomes" id="UP000046392"/>
    </source>
</evidence>
<organism evidence="2 3">
    <name type="scientific">Strongyloides papillosus</name>
    <name type="common">Intestinal threadworm</name>
    <dbReference type="NCBI Taxonomy" id="174720"/>
    <lineage>
        <taxon>Eukaryota</taxon>
        <taxon>Metazoa</taxon>
        <taxon>Ecdysozoa</taxon>
        <taxon>Nematoda</taxon>
        <taxon>Chromadorea</taxon>
        <taxon>Rhabditida</taxon>
        <taxon>Tylenchina</taxon>
        <taxon>Panagrolaimomorpha</taxon>
        <taxon>Strongyloidoidea</taxon>
        <taxon>Strongyloididae</taxon>
        <taxon>Strongyloides</taxon>
    </lineage>
</organism>
<dbReference type="PANTHER" id="PTHR10887:SF495">
    <property type="entry name" value="HELICASE SENATAXIN ISOFORM X1-RELATED"/>
    <property type="match status" value="1"/>
</dbReference>
<dbReference type="Pfam" id="PF13087">
    <property type="entry name" value="AAA_12"/>
    <property type="match status" value="1"/>
</dbReference>
<dbReference type="GO" id="GO:0006369">
    <property type="term" value="P:termination of RNA polymerase II transcription"/>
    <property type="evidence" value="ECO:0007669"/>
    <property type="project" value="TreeGrafter"/>
</dbReference>
<feature type="domain" description="DNA2/NAM7 helicase-like C-terminal" evidence="1">
    <location>
        <begin position="2"/>
        <end position="97"/>
    </location>
</feature>
<protein>
    <submittedName>
        <fullName evidence="3">AAA_12 domain-containing protein</fullName>
    </submittedName>
</protein>
<proteinExistence type="predicted"/>
<keyword evidence="2" id="KW-1185">Reference proteome</keyword>
<dbReference type="AlphaFoldDB" id="A0A0N5CAE1"/>
<dbReference type="PANTHER" id="PTHR10887">
    <property type="entry name" value="DNA2/NAM7 HELICASE FAMILY"/>
    <property type="match status" value="1"/>
</dbReference>
<dbReference type="GO" id="GO:0016604">
    <property type="term" value="C:nuclear body"/>
    <property type="evidence" value="ECO:0007669"/>
    <property type="project" value="TreeGrafter"/>
</dbReference>
<sequence length="127" mass="14860">MVCVKYVKYLISNGLKESDIGIITPYSAQKIKIEKYLNGYNIEVSTVDRFQRQQKEVIIFCFVRDNKTKDVGLLIKKKYMIVAMTSARRQFVFIGNTNMLFTDDKFEELRNILLNEGISIDAGRYWL</sequence>
<name>A0A0N5CAE1_STREA</name>
<dbReference type="InterPro" id="IPR047187">
    <property type="entry name" value="SF1_C_Upf1"/>
</dbReference>
<evidence type="ECO:0000313" key="3">
    <source>
        <dbReference type="WBParaSite" id="SPAL_0001486300.1"/>
    </source>
</evidence>
<dbReference type="WBParaSite" id="SPAL_0001486300.1">
    <property type="protein sequence ID" value="SPAL_0001486300.1"/>
    <property type="gene ID" value="SPAL_0001486300"/>
</dbReference>
<dbReference type="Proteomes" id="UP000046392">
    <property type="component" value="Unplaced"/>
</dbReference>
<dbReference type="InterPro" id="IPR045055">
    <property type="entry name" value="DNA2/NAM7-like"/>
</dbReference>
<accession>A0A0N5CAE1</accession>
<dbReference type="GO" id="GO:0001147">
    <property type="term" value="F:transcription termination site sequence-specific DNA binding"/>
    <property type="evidence" value="ECO:0007669"/>
    <property type="project" value="TreeGrafter"/>
</dbReference>
<dbReference type="CDD" id="cd18808">
    <property type="entry name" value="SF1_C_Upf1"/>
    <property type="match status" value="1"/>
</dbReference>
<dbReference type="STRING" id="174720.A0A0N5CAE1"/>
<reference evidence="3" key="1">
    <citation type="submission" date="2017-02" db="UniProtKB">
        <authorList>
            <consortium name="WormBaseParasite"/>
        </authorList>
    </citation>
    <scope>IDENTIFICATION</scope>
</reference>
<dbReference type="SUPFAM" id="SSF52540">
    <property type="entry name" value="P-loop containing nucleoside triphosphate hydrolases"/>
    <property type="match status" value="1"/>
</dbReference>
<evidence type="ECO:0000259" key="1">
    <source>
        <dbReference type="Pfam" id="PF13087"/>
    </source>
</evidence>
<dbReference type="InterPro" id="IPR041679">
    <property type="entry name" value="DNA2/NAM7-like_C"/>
</dbReference>